<sequence length="372" mass="39953">MAVTAAQIKKVVNVASGIIYSQEGNYGSVNRNDNKHGMSIGKCQWNAYWGRALPLLQSIVKKDTEQAKKILGESLYNEIAGSSADAWNKLEREATEAEAKVISELLKTPQGKEVQDDLAEKDITAYVKNGVKAGLVSQKALAYYADLENQGGSGASKRIATTAGNESGGVEKVGLDKIHAYALKDSVMGQYESRRVKVYKAVKESKLTDVQEEKEQDTPQTAQNATKSLEIGVSVTFIGGGVFVSSMAKTASTTKEIISKCRVTATNPGSAHPYHLISQDGKGVYGWVSVESIKELATTADNDPKTVSCGDRLTFTGGPVYKSSTAKQASTEKDVVSTCKVTAINEKGAHPYHLISQDGKGVYGWVDKENVK</sequence>
<proteinExistence type="predicted"/>
<organism evidence="1 2">
    <name type="scientific">Petralouisia muris</name>
    <dbReference type="NCBI Taxonomy" id="3032872"/>
    <lineage>
        <taxon>Bacteria</taxon>
        <taxon>Bacillati</taxon>
        <taxon>Bacillota</taxon>
        <taxon>Clostridia</taxon>
        <taxon>Lachnospirales</taxon>
        <taxon>Lachnospiraceae</taxon>
        <taxon>Petralouisia</taxon>
    </lineage>
</organism>
<evidence type="ECO:0000313" key="1">
    <source>
        <dbReference type="EMBL" id="TGY93455.1"/>
    </source>
</evidence>
<keyword evidence="2" id="KW-1185">Reference proteome</keyword>
<evidence type="ECO:0000313" key="2">
    <source>
        <dbReference type="Proteomes" id="UP000304953"/>
    </source>
</evidence>
<dbReference type="EMBL" id="SRYA01000044">
    <property type="protein sequence ID" value="TGY93455.1"/>
    <property type="molecule type" value="Genomic_DNA"/>
</dbReference>
<reference evidence="1" key="1">
    <citation type="submission" date="2019-04" db="EMBL/GenBank/DDBJ databases">
        <title>Microbes associate with the intestines of laboratory mice.</title>
        <authorList>
            <person name="Navarre W."/>
            <person name="Wong E."/>
            <person name="Huang K."/>
            <person name="Tropini C."/>
            <person name="Ng K."/>
            <person name="Yu B."/>
        </authorList>
    </citation>
    <scope>NUCLEOTIDE SEQUENCE</scope>
    <source>
        <strain evidence="1">NM01_1-7b</strain>
    </source>
</reference>
<comment type="caution">
    <text evidence="1">The sequence shown here is derived from an EMBL/GenBank/DDBJ whole genome shotgun (WGS) entry which is preliminary data.</text>
</comment>
<accession>A0AC61RTF4</accession>
<dbReference type="Proteomes" id="UP000304953">
    <property type="component" value="Unassembled WGS sequence"/>
</dbReference>
<protein>
    <submittedName>
        <fullName evidence="1">Uncharacterized protein</fullName>
    </submittedName>
</protein>
<name>A0AC61RTF4_9FIRM</name>
<gene>
    <name evidence="1" type="ORF">E5329_18735</name>
</gene>